<evidence type="ECO:0000313" key="2">
    <source>
        <dbReference type="Proteomes" id="UP001239111"/>
    </source>
</evidence>
<protein>
    <submittedName>
        <fullName evidence="1">Uncharacterized protein</fullName>
    </submittedName>
</protein>
<gene>
    <name evidence="1" type="ORF">QAD02_011979</name>
</gene>
<evidence type="ECO:0000313" key="1">
    <source>
        <dbReference type="EMBL" id="KAJ8676193.1"/>
    </source>
</evidence>
<organism evidence="1 2">
    <name type="scientific">Eretmocerus hayati</name>
    <dbReference type="NCBI Taxonomy" id="131215"/>
    <lineage>
        <taxon>Eukaryota</taxon>
        <taxon>Metazoa</taxon>
        <taxon>Ecdysozoa</taxon>
        <taxon>Arthropoda</taxon>
        <taxon>Hexapoda</taxon>
        <taxon>Insecta</taxon>
        <taxon>Pterygota</taxon>
        <taxon>Neoptera</taxon>
        <taxon>Endopterygota</taxon>
        <taxon>Hymenoptera</taxon>
        <taxon>Apocrita</taxon>
        <taxon>Proctotrupomorpha</taxon>
        <taxon>Chalcidoidea</taxon>
        <taxon>Aphelinidae</taxon>
        <taxon>Aphelininae</taxon>
        <taxon>Eretmocerus</taxon>
    </lineage>
</organism>
<proteinExistence type="predicted"/>
<accession>A0ACC2NY97</accession>
<dbReference type="Proteomes" id="UP001239111">
    <property type="component" value="Chromosome 2"/>
</dbReference>
<name>A0ACC2NY97_9HYME</name>
<keyword evidence="2" id="KW-1185">Reference proteome</keyword>
<sequence length="705" mass="81448">MDYLLIVNHLLSFMLMLYADPGLPRKLVTTIISFFDRFLRETYIASLRRDVFKILEGEKISATCRKKLETCFQDYSSICKDINTESKCFTILRQRGLIDPEKFKIGTTLTEKLYGNKTIFVPESLYGVWIPLRKSLKMFLEIPGIFHKVVDYVSKLNREKRIISNIMQADLWIRKYSKKFVDEIVFPLYIFIDDLEVGNALGSHAGVNKFLAIYAMIACLPPEIASRLMSILFVGLLHTSDKKDCSNADMFRKIITELNFLSREGIMIQVRGVMKRIKFQFVLLCGDNLGLNGLLGFHECFTSGHYCRICKAAMDEASKMCAEDVGLLRTKNSYSSDVESNTPSETGIRENCVFHDVDDYHLTENTSLDMMHDFLEGVCVFVMSNMIHFFVFKEDPYFDLHTLNARVKEFNYGSSDSMNKPPPITAERLLKRNLKMSAPEMLNFVRYFGLIMGDRIPTEDKHYQSYLYVRRILDILMSPRIVRADARILQDLVTELNRLFIDLYGKLKPKLHFLIHYARLILELGPVVNFWAMRFESNHRPIKAVAESTHSTTNLLKTIATKMSLEMCQMMHSLRFDPTTIYGSIDSNAHHDCHFGHELSNDPCKYYVEVSVNNVQYKIGTHLVLSLENSEVEFGKIIGVVSAPDGIYFNFEVFEELYLNFHYHAYVVSRTRKFKLMELSRVPKIAPVLLVEKDGDLYISPRYGL</sequence>
<reference evidence="1" key="1">
    <citation type="submission" date="2023-04" db="EMBL/GenBank/DDBJ databases">
        <title>A chromosome-level genome assembly of the parasitoid wasp Eretmocerus hayati.</title>
        <authorList>
            <person name="Zhong Y."/>
            <person name="Liu S."/>
            <person name="Liu Y."/>
        </authorList>
    </citation>
    <scope>NUCLEOTIDE SEQUENCE</scope>
    <source>
        <strain evidence="1">ZJU_SS_LIU_2023</strain>
    </source>
</reference>
<comment type="caution">
    <text evidence="1">The sequence shown here is derived from an EMBL/GenBank/DDBJ whole genome shotgun (WGS) entry which is preliminary data.</text>
</comment>
<dbReference type="EMBL" id="CM056742">
    <property type="protein sequence ID" value="KAJ8676193.1"/>
    <property type="molecule type" value="Genomic_DNA"/>
</dbReference>